<evidence type="ECO:0000256" key="1">
    <source>
        <dbReference type="SAM" id="MobiDB-lite"/>
    </source>
</evidence>
<organism evidence="3 4">
    <name type="scientific">Trypanosoma cruzi</name>
    <dbReference type="NCBI Taxonomy" id="5693"/>
    <lineage>
        <taxon>Eukaryota</taxon>
        <taxon>Discoba</taxon>
        <taxon>Euglenozoa</taxon>
        <taxon>Kinetoplastea</taxon>
        <taxon>Metakinetoplastina</taxon>
        <taxon>Trypanosomatida</taxon>
        <taxon>Trypanosomatidae</taxon>
        <taxon>Trypanosoma</taxon>
        <taxon>Schizotrypanum</taxon>
    </lineage>
</organism>
<feature type="compositionally biased region" description="Low complexity" evidence="1">
    <location>
        <begin position="323"/>
        <end position="342"/>
    </location>
</feature>
<reference evidence="3 4" key="1">
    <citation type="journal article" date="2018" name="Microb. Genom.">
        <title>Expanding an expanded genome: long-read sequencing of Trypanosoma cruzi.</title>
        <authorList>
            <person name="Berna L."/>
            <person name="Rodriguez M."/>
            <person name="Chiribao M.L."/>
            <person name="Parodi-Talice A."/>
            <person name="Pita S."/>
            <person name="Rijo G."/>
            <person name="Alvarez-Valin F."/>
            <person name="Robello C."/>
        </authorList>
    </citation>
    <scope>NUCLEOTIDE SEQUENCE [LARGE SCALE GENOMIC DNA]</scope>
    <source>
        <strain evidence="3 4">Dm28c</strain>
    </source>
</reference>
<dbReference type="VEuPathDB" id="TriTrypDB:TcG_11659"/>
<dbReference type="InterPro" id="IPR022195">
    <property type="entry name" value="DUF3720"/>
</dbReference>
<evidence type="ECO:0000313" key="4">
    <source>
        <dbReference type="Proteomes" id="UP000246121"/>
    </source>
</evidence>
<sequence>MAMMMTGRVLLVCALCVLWCVTVFGDARDNRCIEGDGNVLTHTHYGGNDGLRLKADSGLISTRMGLIKAVAAEEGGEEELESVGRASPDSLLAVTEDNEAPGPKEGKGAAVAATPPSPPGPGVPGTGDEKGQLFVAGQKGNEKNNVDPGSKEPKESQDRTNDQLPSPSGSTPTRSGEKSSLTGTDDLTPLPKGTETELSADPQDKNGSEAIGEEDGEKGKEKKQEKDKLQPEKHEGQNNGGGTPPPPLPAPLQPSGGPAPSSTAGEGDPTAEKEGSQNVTTVTNKNTPSGSKMESKAPAPPSEDATQGQHSHDTDTEDLTKNAATGSPAETTTSSTSASGSGDRVQNKADEDDAQSSEEQHDGIETGNTNFVPTHSETASQTPEKATAARINVTTTPGDRDGSTAVSHTSPLLPLLLFVVACAAAAAVVAA</sequence>
<dbReference type="VEuPathDB" id="TriTrypDB:TCDM_10363"/>
<dbReference type="VEuPathDB" id="TriTrypDB:TcCLB.509075.40"/>
<dbReference type="VEuPathDB" id="TriTrypDB:Tc_MARK_5482"/>
<dbReference type="Proteomes" id="UP000246121">
    <property type="component" value="Unassembled WGS sequence"/>
</dbReference>
<dbReference type="VEuPathDB" id="TriTrypDB:TcCLB.510979.10"/>
<feature type="chain" id="PRO_5016150286" evidence="2">
    <location>
        <begin position="28"/>
        <end position="431"/>
    </location>
</feature>
<dbReference type="VEuPathDB" id="TriTrypDB:TcYC6_0166730"/>
<accession>A0A2V2VX81</accession>
<protein>
    <submittedName>
        <fullName evidence="3">Mucin-associated surface protein (MASP)</fullName>
    </submittedName>
</protein>
<feature type="compositionally biased region" description="Basic and acidic residues" evidence="1">
    <location>
        <begin position="140"/>
        <end position="161"/>
    </location>
</feature>
<dbReference type="VEuPathDB" id="TriTrypDB:TcBrA4_0170780"/>
<name>A0A2V2VX81_TRYCR</name>
<feature type="compositionally biased region" description="Basic and acidic residues" evidence="1">
    <location>
        <begin position="310"/>
        <end position="320"/>
    </location>
</feature>
<gene>
    <name evidence="3" type="ORF">C4B63_5g43</name>
</gene>
<dbReference type="Pfam" id="PF12517">
    <property type="entry name" value="DUF3720"/>
    <property type="match status" value="1"/>
</dbReference>
<comment type="caution">
    <text evidence="3">The sequence shown here is derived from an EMBL/GenBank/DDBJ whole genome shotgun (WGS) entry which is preliminary data.</text>
</comment>
<feature type="signal peptide" evidence="2">
    <location>
        <begin position="1"/>
        <end position="27"/>
    </location>
</feature>
<evidence type="ECO:0000256" key="2">
    <source>
        <dbReference type="SAM" id="SignalP"/>
    </source>
</evidence>
<dbReference type="AlphaFoldDB" id="A0A2V2VX81"/>
<feature type="compositionally biased region" description="Basic and acidic residues" evidence="1">
    <location>
        <begin position="217"/>
        <end position="236"/>
    </location>
</feature>
<feature type="compositionally biased region" description="Low complexity" evidence="1">
    <location>
        <begin position="165"/>
        <end position="174"/>
    </location>
</feature>
<dbReference type="VEuPathDB" id="TriTrypDB:C3747_8g784"/>
<dbReference type="VEuPathDB" id="TriTrypDB:C4B63_5g43"/>
<feature type="compositionally biased region" description="Pro residues" evidence="1">
    <location>
        <begin position="243"/>
        <end position="252"/>
    </location>
</feature>
<dbReference type="VEuPathDB" id="TriTrypDB:BCY84_20986"/>
<dbReference type="EMBL" id="PRFA01000005">
    <property type="protein sequence ID" value="PWV00980.1"/>
    <property type="molecule type" value="Genomic_DNA"/>
</dbReference>
<keyword evidence="2" id="KW-0732">Signal</keyword>
<dbReference type="VEuPathDB" id="TriTrypDB:TCSYLVIO_006607"/>
<dbReference type="VEuPathDB" id="TriTrypDB:TcCLB.506767.340"/>
<feature type="compositionally biased region" description="Polar residues" evidence="1">
    <location>
        <begin position="276"/>
        <end position="292"/>
    </location>
</feature>
<evidence type="ECO:0000313" key="3">
    <source>
        <dbReference type="EMBL" id="PWV00980.1"/>
    </source>
</evidence>
<proteinExistence type="predicted"/>
<feature type="region of interest" description="Disordered" evidence="1">
    <location>
        <begin position="95"/>
        <end position="406"/>
    </location>
</feature>
<dbReference type="VEuPathDB" id="TriTrypDB:TcG_10201"/>
<dbReference type="VEuPathDB" id="TriTrypDB:TcCL_ESM09887"/>
<dbReference type="VEuPathDB" id="TriTrypDB:TCSYLVIO_008488"/>
<feature type="compositionally biased region" description="Polar residues" evidence="1">
    <location>
        <begin position="366"/>
        <end position="384"/>
    </location>
</feature>